<evidence type="ECO:0000313" key="8">
    <source>
        <dbReference type="EMBL" id="CAF98256.1"/>
    </source>
</evidence>
<sequence>DDSIRQFILENTEISGQHSLTPEVKLRLLTPNCRFWRERPELWPFRDPYWAIYWPGGQALSRYLLDNPDECKGKRVLDVGSGCGASAIASRLSGAAHVTANDIDTVAAVVTHMNSELNSLDPPACVSENMIGSQIDAFDLILLGDMFYDEVLGASLHRWLDSCVKRHGTKVLIGDPGRAQLEGHSIRGLLQQLAQYELPEAVKEENYGLTCTRVWLYCP</sequence>
<dbReference type="HOGENOM" id="CLU_074455_1_0_1"/>
<keyword evidence="1" id="KW-0489">Methyltransferase</keyword>
<dbReference type="AlphaFoldDB" id="Q4SM76"/>
<dbReference type="Pfam" id="PF06325">
    <property type="entry name" value="PrmA"/>
    <property type="match status" value="1"/>
</dbReference>
<reference evidence="9" key="3">
    <citation type="submission" date="2025-05" db="UniProtKB">
        <authorList>
            <consortium name="Ensembl"/>
        </authorList>
    </citation>
    <scope>IDENTIFICATION</scope>
</reference>
<dbReference type="Gene3D" id="3.40.50.150">
    <property type="entry name" value="Vaccinia Virus protein VP39"/>
    <property type="match status" value="1"/>
</dbReference>
<dbReference type="InterPro" id="IPR029063">
    <property type="entry name" value="SAM-dependent_MTases_sf"/>
</dbReference>
<evidence type="ECO:0000256" key="7">
    <source>
        <dbReference type="ARBA" id="ARBA00049497"/>
    </source>
</evidence>
<dbReference type="CDD" id="cd02440">
    <property type="entry name" value="AdoMet_MTases"/>
    <property type="match status" value="1"/>
</dbReference>
<reference evidence="8" key="2">
    <citation type="submission" date="2004-02" db="EMBL/GenBank/DDBJ databases">
        <authorList>
            <consortium name="Genoscope"/>
            <consortium name="Whitehead Institute Centre for Genome Research"/>
        </authorList>
    </citation>
    <scope>NUCLEOTIDE SEQUENCE</scope>
</reference>
<dbReference type="EMBL" id="CAAE01014555">
    <property type="protein sequence ID" value="CAF98256.1"/>
    <property type="molecule type" value="Genomic_DNA"/>
</dbReference>
<dbReference type="GO" id="GO:0005759">
    <property type="term" value="C:mitochondrial matrix"/>
    <property type="evidence" value="ECO:0007669"/>
    <property type="project" value="TreeGrafter"/>
</dbReference>
<dbReference type="PANTHER" id="PTHR43648">
    <property type="entry name" value="ELECTRON TRANSFER FLAVOPROTEIN BETA SUBUNIT LYSINE METHYLTRANSFERASE"/>
    <property type="match status" value="1"/>
</dbReference>
<evidence type="ECO:0000256" key="3">
    <source>
        <dbReference type="ARBA" id="ARBA00037932"/>
    </source>
</evidence>
<dbReference type="Ensembl" id="ENSTNIT00000011370.1">
    <property type="protein sequence ID" value="ENSTNIP00000011188.1"/>
    <property type="gene ID" value="ENSTNIG00000008357.1"/>
</dbReference>
<evidence type="ECO:0000313" key="9">
    <source>
        <dbReference type="Ensembl" id="ENSTNIP00000011188.1"/>
    </source>
</evidence>
<keyword evidence="10" id="KW-1185">Reference proteome</keyword>
<reference evidence="8 10" key="1">
    <citation type="journal article" date="2004" name="Nature">
        <title>Genome duplication in the teleost fish Tetraodon nigroviridis reveals the early vertebrate proto-karyotype.</title>
        <authorList>
            <person name="Jaillon O."/>
            <person name="Aury J.-M."/>
            <person name="Brunet F."/>
            <person name="Petit J.-L."/>
            <person name="Stange-Thomann N."/>
            <person name="Mauceli E."/>
            <person name="Bouneau L."/>
            <person name="Fischer C."/>
            <person name="Ozouf-Costaz C."/>
            <person name="Bernot A."/>
            <person name="Nicaud S."/>
            <person name="Jaffe D."/>
            <person name="Fisher S."/>
            <person name="Lutfalla G."/>
            <person name="Dossat C."/>
            <person name="Segurens B."/>
            <person name="Dasilva C."/>
            <person name="Salanoubat M."/>
            <person name="Levy M."/>
            <person name="Boudet N."/>
            <person name="Castellano S."/>
            <person name="Anthouard V."/>
            <person name="Jubin C."/>
            <person name="Castelli V."/>
            <person name="Katinka M."/>
            <person name="Vacherie B."/>
            <person name="Biemont C."/>
            <person name="Skalli Z."/>
            <person name="Cattolico L."/>
            <person name="Poulain J."/>
            <person name="De Berardinis V."/>
            <person name="Cruaud C."/>
            <person name="Duprat S."/>
            <person name="Brottier P."/>
            <person name="Coutanceau J.-P."/>
            <person name="Gouzy J."/>
            <person name="Parra G."/>
            <person name="Lardier G."/>
            <person name="Chapple C."/>
            <person name="McKernan K.J."/>
            <person name="McEwan P."/>
            <person name="Bosak S."/>
            <person name="Kellis M."/>
            <person name="Volff J.-N."/>
            <person name="Guigo R."/>
            <person name="Zody M.C."/>
            <person name="Mesirov J."/>
            <person name="Lindblad-Toh K."/>
            <person name="Birren B."/>
            <person name="Nusbaum C."/>
            <person name="Kahn D."/>
            <person name="Robinson-Rechavi M."/>
            <person name="Laudet V."/>
            <person name="Schachter V."/>
            <person name="Quetier F."/>
            <person name="Saurin W."/>
            <person name="Scarpelli C."/>
            <person name="Wincker P."/>
            <person name="Lander E.S."/>
            <person name="Weissenbach J."/>
            <person name="Roest Crollius H."/>
        </authorList>
    </citation>
    <scope>NUCLEOTIDE SEQUENCE [LARGE SCALE GENOMIC DNA]</scope>
</reference>
<evidence type="ECO:0000256" key="6">
    <source>
        <dbReference type="ARBA" id="ARBA00042266"/>
    </source>
</evidence>
<dbReference type="GeneTree" id="ENSGT00940000163501"/>
<evidence type="ECO:0000256" key="5">
    <source>
        <dbReference type="ARBA" id="ARBA00041867"/>
    </source>
</evidence>
<comment type="catalytic activity">
    <reaction evidence="7">
        <text>L-lysyl-[protein] + 3 S-adenosyl-L-methionine = N(6),N(6),N(6)-trimethyl-L-lysyl-[protein] + 3 S-adenosyl-L-homocysteine + 3 H(+)</text>
        <dbReference type="Rhea" id="RHEA:54192"/>
        <dbReference type="Rhea" id="RHEA-COMP:9752"/>
        <dbReference type="Rhea" id="RHEA-COMP:13826"/>
        <dbReference type="ChEBI" id="CHEBI:15378"/>
        <dbReference type="ChEBI" id="CHEBI:29969"/>
        <dbReference type="ChEBI" id="CHEBI:57856"/>
        <dbReference type="ChEBI" id="CHEBI:59789"/>
        <dbReference type="ChEBI" id="CHEBI:61961"/>
    </reaction>
    <physiologicalReaction direction="left-to-right" evidence="7">
        <dbReference type="Rhea" id="RHEA:54193"/>
    </physiologicalReaction>
</comment>
<keyword evidence="2" id="KW-0808">Transferase</keyword>
<accession>Q4SM76</accession>
<evidence type="ECO:0000256" key="1">
    <source>
        <dbReference type="ARBA" id="ARBA00022603"/>
    </source>
</evidence>
<dbReference type="STRING" id="99883.ENSTNIP00000011188"/>
<protein>
    <recommendedName>
        <fullName evidence="4">Electron transfer flavoprotein beta subunit lysine methyltransferase</fullName>
    </recommendedName>
    <alternativeName>
        <fullName evidence="6">ETFB lysine methyltransferase</fullName>
    </alternativeName>
    <alternativeName>
        <fullName evidence="5">Protein N-lysine methyltransferase METTL20</fullName>
    </alternativeName>
</protein>
<organism evidence="8">
    <name type="scientific">Tetraodon nigroviridis</name>
    <name type="common">Spotted green pufferfish</name>
    <name type="synonym">Chelonodon nigroviridis</name>
    <dbReference type="NCBI Taxonomy" id="99883"/>
    <lineage>
        <taxon>Eukaryota</taxon>
        <taxon>Metazoa</taxon>
        <taxon>Chordata</taxon>
        <taxon>Craniata</taxon>
        <taxon>Vertebrata</taxon>
        <taxon>Euteleostomi</taxon>
        <taxon>Actinopterygii</taxon>
        <taxon>Neopterygii</taxon>
        <taxon>Teleostei</taxon>
        <taxon>Neoteleostei</taxon>
        <taxon>Acanthomorphata</taxon>
        <taxon>Eupercaria</taxon>
        <taxon>Tetraodontiformes</taxon>
        <taxon>Tetradontoidea</taxon>
        <taxon>Tetraodontidae</taxon>
        <taxon>Tetraodon</taxon>
    </lineage>
</organism>
<dbReference type="Proteomes" id="UP000007303">
    <property type="component" value="Unassembled WGS sequence"/>
</dbReference>
<dbReference type="GO" id="GO:0016279">
    <property type="term" value="F:protein-lysine N-methyltransferase activity"/>
    <property type="evidence" value="ECO:0007669"/>
    <property type="project" value="TreeGrafter"/>
</dbReference>
<dbReference type="InterPro" id="IPR050078">
    <property type="entry name" value="Ribosomal_L11_MeTrfase_PrmA"/>
</dbReference>
<proteinExistence type="inferred from homology"/>
<evidence type="ECO:0000256" key="2">
    <source>
        <dbReference type="ARBA" id="ARBA00022679"/>
    </source>
</evidence>
<evidence type="ECO:0000256" key="4">
    <source>
        <dbReference type="ARBA" id="ARBA00040322"/>
    </source>
</evidence>
<gene>
    <name evidence="8" type="ORF">GSTENG00015903001</name>
</gene>
<dbReference type="GO" id="GO:0032259">
    <property type="term" value="P:methylation"/>
    <property type="evidence" value="ECO:0007669"/>
    <property type="project" value="UniProtKB-KW"/>
</dbReference>
<comment type="similarity">
    <text evidence="3">Belongs to the methyltransferase superfamily. ETFBKMT family.</text>
</comment>
<dbReference type="PANTHER" id="PTHR43648:SF1">
    <property type="entry name" value="ELECTRON TRANSFER FLAVOPROTEIN BETA SUBUNIT LYSINE METHYLTRANSFERASE"/>
    <property type="match status" value="1"/>
</dbReference>
<dbReference type="KEGG" id="tng:GSTEN00015903G001"/>
<dbReference type="OrthoDB" id="194386at2759"/>
<dbReference type="OMA" id="RQENYGL"/>
<feature type="non-terminal residue" evidence="8">
    <location>
        <position position="219"/>
    </location>
</feature>
<feature type="non-terminal residue" evidence="8">
    <location>
        <position position="1"/>
    </location>
</feature>
<dbReference type="SUPFAM" id="SSF53335">
    <property type="entry name" value="S-adenosyl-L-methionine-dependent methyltransferases"/>
    <property type="match status" value="1"/>
</dbReference>
<name>Q4SM76_TETNG</name>
<evidence type="ECO:0000313" key="10">
    <source>
        <dbReference type="Proteomes" id="UP000007303"/>
    </source>
</evidence>